<organism evidence="4 5">
    <name type="scientific">Candidatus Babela massiliensis</name>
    <dbReference type="NCBI Taxonomy" id="673862"/>
    <lineage>
        <taxon>Bacteria</taxon>
        <taxon>Candidatus Babelota</taxon>
        <taxon>Candidatus Babeliae</taxon>
        <taxon>Candidatus Babeliales</taxon>
        <taxon>Candidatus Babeliaceae</taxon>
        <taxon>Candidatus Babela</taxon>
    </lineage>
</organism>
<reference evidence="4 5" key="1">
    <citation type="journal article" date="2015" name="Biol. Direct">
        <title>Babela massiliensis, a representative of a widespread bacterial phylum with unusual adaptations to parasitism in amoebae.</title>
        <authorList>
            <person name="Pagnier I."/>
            <person name="Yutin N."/>
            <person name="Croce O."/>
            <person name="Makarova K.S."/>
            <person name="Wolf Y.I."/>
            <person name="Benamar S."/>
            <person name="Raoult D."/>
            <person name="Koonin E.V."/>
            <person name="La Scola B."/>
        </authorList>
    </citation>
    <scope>NUCLEOTIDE SEQUENCE [LARGE SCALE GENOMIC DNA]</scope>
    <source>
        <strain evidence="5">BABL1</strain>
    </source>
</reference>
<dbReference type="InterPro" id="IPR002110">
    <property type="entry name" value="Ankyrin_rpt"/>
</dbReference>
<dbReference type="KEGG" id="dpb:BABL1_gene_755"/>
<keyword evidence="1" id="KW-0677">Repeat</keyword>
<dbReference type="PROSITE" id="PS50297">
    <property type="entry name" value="ANK_REP_REGION"/>
    <property type="match status" value="3"/>
</dbReference>
<dbReference type="PANTHER" id="PTHR24173:SF74">
    <property type="entry name" value="ANKYRIN REPEAT DOMAIN-CONTAINING PROTEIN 16"/>
    <property type="match status" value="1"/>
</dbReference>
<keyword evidence="2 3" id="KW-0040">ANK repeat</keyword>
<dbReference type="SUPFAM" id="SSF48403">
    <property type="entry name" value="Ankyrin repeat"/>
    <property type="match status" value="1"/>
</dbReference>
<feature type="repeat" description="ANK" evidence="3">
    <location>
        <begin position="289"/>
        <end position="321"/>
    </location>
</feature>
<evidence type="ECO:0000256" key="2">
    <source>
        <dbReference type="ARBA" id="ARBA00023043"/>
    </source>
</evidence>
<feature type="repeat" description="ANK" evidence="3">
    <location>
        <begin position="222"/>
        <end position="254"/>
    </location>
</feature>
<name>V6DHL2_9BACT</name>
<dbReference type="OrthoDB" id="9812708at2"/>
<gene>
    <name evidence="4" type="ORF">BABL1_gene_755</name>
</gene>
<dbReference type="EMBL" id="HG793133">
    <property type="protein sequence ID" value="CDK31044.1"/>
    <property type="molecule type" value="Genomic_DNA"/>
</dbReference>
<accession>V6DHL2</accession>
<dbReference type="HOGENOM" id="CLU_000134_57_1_7"/>
<dbReference type="AlphaFoldDB" id="V6DHL2"/>
<proteinExistence type="predicted"/>
<dbReference type="Proteomes" id="UP000018769">
    <property type="component" value="Chromosome I"/>
</dbReference>
<sequence length="346" mass="40470">MKVKWFTVLCLFFNSLISMEVSDVNKDTNILSLPNELLVLCFNKIVNFYIIRCDNLYEFYLIMKTLSPEIKNIRLTCKKFNLFVDDFYLKNIVRKIYQRLINQVKLEYKEQDEDYLKCRLYKLFDDLVFENNKSEDSLKELLKLLIIFDKDKNYSNKALKCSVIHGYNELAEIFIKYYGADANLLDEDNHSLLMYASTKGHKRVVEVLLKYQANPNFQGKIFGNTALKYAIKVGSEEIVKLLLENNTDVNNYTSYEETPLMLAYKYGKIEIVKLLLKYKADFNVKEYSSGDTILILAVKDNNEDLVKRLLDYGVDTKIENKDNKTAKEVAINKGYLGIVRMLESKN</sequence>
<dbReference type="RefSeq" id="WP_023793044.1">
    <property type="nucleotide sequence ID" value="NC_023003.1"/>
</dbReference>
<dbReference type="STRING" id="673862.BABL1_gene_755"/>
<evidence type="ECO:0000313" key="4">
    <source>
        <dbReference type="EMBL" id="CDK31044.1"/>
    </source>
</evidence>
<dbReference type="SMART" id="SM00248">
    <property type="entry name" value="ANK"/>
    <property type="match status" value="5"/>
</dbReference>
<dbReference type="InterPro" id="IPR036770">
    <property type="entry name" value="Ankyrin_rpt-contain_sf"/>
</dbReference>
<evidence type="ECO:0000313" key="5">
    <source>
        <dbReference type="Proteomes" id="UP000018769"/>
    </source>
</evidence>
<dbReference type="PROSITE" id="PS50088">
    <property type="entry name" value="ANK_REPEAT"/>
    <property type="match status" value="4"/>
</dbReference>
<evidence type="ECO:0000256" key="3">
    <source>
        <dbReference type="PROSITE-ProRule" id="PRU00023"/>
    </source>
</evidence>
<dbReference type="eggNOG" id="COG0666">
    <property type="taxonomic scope" value="Bacteria"/>
</dbReference>
<evidence type="ECO:0000256" key="1">
    <source>
        <dbReference type="ARBA" id="ARBA00022737"/>
    </source>
</evidence>
<feature type="repeat" description="ANK" evidence="3">
    <location>
        <begin position="188"/>
        <end position="220"/>
    </location>
</feature>
<dbReference type="Pfam" id="PF12796">
    <property type="entry name" value="Ank_2"/>
    <property type="match status" value="2"/>
</dbReference>
<keyword evidence="5" id="KW-1185">Reference proteome</keyword>
<feature type="repeat" description="ANK" evidence="3">
    <location>
        <begin position="255"/>
        <end position="287"/>
    </location>
</feature>
<dbReference type="PANTHER" id="PTHR24173">
    <property type="entry name" value="ANKYRIN REPEAT CONTAINING"/>
    <property type="match status" value="1"/>
</dbReference>
<protein>
    <submittedName>
        <fullName evidence="4">Ankyrin repeats containing protein</fullName>
    </submittedName>
</protein>
<dbReference type="Gene3D" id="1.25.40.20">
    <property type="entry name" value="Ankyrin repeat-containing domain"/>
    <property type="match status" value="1"/>
</dbReference>